<name>S4TFD7_9VIRU</name>
<organism evidence="1">
    <name type="scientific">uncultured marine virus</name>
    <dbReference type="NCBI Taxonomy" id="186617"/>
    <lineage>
        <taxon>Viruses</taxon>
        <taxon>environmental samples</taxon>
    </lineage>
</organism>
<protein>
    <submittedName>
        <fullName evidence="1">Uncharacterized protein</fullName>
    </submittedName>
</protein>
<dbReference type="EMBL" id="JX904598">
    <property type="protein sequence ID" value="AGA18457.1"/>
    <property type="molecule type" value="Genomic_DNA"/>
</dbReference>
<sequence>MQYCGHNMLDLQMLNPFLNSELNAALHPNVMEGKRAVPTTSMVNWTVNRNYVRTGLTRIAGTAGAGAGDAAPPGIAINDAQLYQNLPIRCRMIRVTPKLSPGVTTVNDPTNDLFLDQLGLAYSPNATAWTVSDNEFARVNTRKYTVLADTKFTLGQPMTAQWAYDYNPGDVTSGPDYWRQNLVIPEKPVLKRLTTNHQLATKKGGEVYYDTGSAGVATNATSGMRREYVFMHFWYESGDGGALVDGTDSIPALIATGKAPDALAVKVHYRVESRFREP</sequence>
<reference evidence="1" key="1">
    <citation type="journal article" date="2013" name="ISME J.">
        <title>Previously unknown and highly divergent ssDNA viruses populate the oceans.</title>
        <authorList>
            <person name="Labonte J.M."/>
            <person name="Suttle C.A."/>
        </authorList>
    </citation>
    <scope>NUCLEOTIDE SEQUENCE</scope>
</reference>
<proteinExistence type="predicted"/>
<accession>S4TFD7</accession>
<evidence type="ECO:0000313" key="1">
    <source>
        <dbReference type="EMBL" id="AGA18457.1"/>
    </source>
</evidence>